<proteinExistence type="predicted"/>
<accession>A0A3Q8I5Y1</accession>
<reference evidence="2" key="1">
    <citation type="journal article" date="2018" name="J. Ind. Microbiol. Biotechnol.">
        <title>Genome mining reveals uncommon alkylpyrones as type III PKS products from myxobacteria.</title>
        <authorList>
            <person name="Hug J.J."/>
            <person name="Panter F."/>
            <person name="Krug D."/>
            <person name="Muller R."/>
        </authorList>
    </citation>
    <scope>NUCLEOTIDE SEQUENCE</scope>
    <source>
        <strain evidence="2">MNa10638</strain>
    </source>
</reference>
<name>A0A3Q8I5Y1_9BACT</name>
<evidence type="ECO:0000313" key="2">
    <source>
        <dbReference type="EMBL" id="AYM53148.1"/>
    </source>
</evidence>
<feature type="transmembrane region" description="Helical" evidence="1">
    <location>
        <begin position="43"/>
        <end position="61"/>
    </location>
</feature>
<protein>
    <recommendedName>
        <fullName evidence="3">Integral membrane protein</fullName>
    </recommendedName>
</protein>
<evidence type="ECO:0008006" key="3">
    <source>
        <dbReference type="Google" id="ProtNLM"/>
    </source>
</evidence>
<sequence>MVIAFGLVLGVVLVLLSIAGTRYQSVRLARGGDAEIVTGLELRWWAAYLVLAALIYVGFALREGVGDWMPLELVGVVVYAAFAVAGLRLRKGWLIAVGWALHAAWDAGVHHDAPEGLVPAWYRWACLSYDWGAALYLLWRSRQMRTIASLDTK</sequence>
<keyword evidence="1" id="KW-0472">Membrane</keyword>
<feature type="transmembrane region" description="Helical" evidence="1">
    <location>
        <begin position="73"/>
        <end position="101"/>
    </location>
</feature>
<feature type="transmembrane region" description="Helical" evidence="1">
    <location>
        <begin position="121"/>
        <end position="139"/>
    </location>
</feature>
<evidence type="ECO:0000256" key="1">
    <source>
        <dbReference type="SAM" id="Phobius"/>
    </source>
</evidence>
<keyword evidence="1" id="KW-1133">Transmembrane helix</keyword>
<dbReference type="AlphaFoldDB" id="A0A3Q8I5Y1"/>
<keyword evidence="1" id="KW-0812">Transmembrane</keyword>
<organism evidence="2">
    <name type="scientific">Pseudenhygromyxa salsuginis</name>
    <dbReference type="NCBI Taxonomy" id="442868"/>
    <lineage>
        <taxon>Bacteria</taxon>
        <taxon>Pseudomonadati</taxon>
        <taxon>Myxococcota</taxon>
        <taxon>Polyangia</taxon>
        <taxon>Nannocystales</taxon>
        <taxon>Nannocystaceae</taxon>
        <taxon>Pseudenhygromyxa</taxon>
    </lineage>
</organism>
<dbReference type="EMBL" id="MH908895">
    <property type="protein sequence ID" value="AYM53148.1"/>
    <property type="molecule type" value="Genomic_DNA"/>
</dbReference>